<proteinExistence type="predicted"/>
<reference evidence="1 2" key="1">
    <citation type="submission" date="2015-09" db="EMBL/GenBank/DDBJ databases">
        <authorList>
            <person name="Xu Y."/>
            <person name="Nagy A."/>
            <person name="Liu N.T."/>
            <person name="Nou X."/>
        </authorList>
    </citation>
    <scope>NUCLEOTIDE SEQUENCE [LARGE SCALE GENOMIC DNA]</scope>
    <source>
        <strain evidence="1 2">FC1138</strain>
    </source>
</reference>
<dbReference type="AlphaFoldDB" id="A0AAC9FT65"/>
<organism evidence="1 2">
    <name type="scientific">Ralstonia insidiosa</name>
    <dbReference type="NCBI Taxonomy" id="190721"/>
    <lineage>
        <taxon>Bacteria</taxon>
        <taxon>Pseudomonadati</taxon>
        <taxon>Pseudomonadota</taxon>
        <taxon>Betaproteobacteria</taxon>
        <taxon>Burkholderiales</taxon>
        <taxon>Burkholderiaceae</taxon>
        <taxon>Ralstonia</taxon>
    </lineage>
</organism>
<gene>
    <name evidence="1" type="ORF">ACS15_1090</name>
</gene>
<evidence type="ECO:0000313" key="1">
    <source>
        <dbReference type="EMBL" id="ANH74495.1"/>
    </source>
</evidence>
<dbReference type="KEGG" id="rin:ACS15_1090"/>
<protein>
    <submittedName>
        <fullName evidence="1">Uncharacterized protein</fullName>
    </submittedName>
</protein>
<accession>A0AAC9FT65</accession>
<evidence type="ECO:0000313" key="2">
    <source>
        <dbReference type="Proteomes" id="UP000077927"/>
    </source>
</evidence>
<name>A0AAC9FT65_9RALS</name>
<dbReference type="Proteomes" id="UP000077927">
    <property type="component" value="Chromosome 1"/>
</dbReference>
<dbReference type="EMBL" id="CP012605">
    <property type="protein sequence ID" value="ANH74495.1"/>
    <property type="molecule type" value="Genomic_DNA"/>
</dbReference>
<sequence>MFFAAQNAKRPGVHGCRPGRCEFWFAKTWRFLLALSCDFLCACPDLTT</sequence>